<keyword evidence="3" id="KW-1185">Reference proteome</keyword>
<dbReference type="GO" id="GO:0016758">
    <property type="term" value="F:hexosyltransferase activity"/>
    <property type="evidence" value="ECO:0007669"/>
    <property type="project" value="UniProtKB-ARBA"/>
</dbReference>
<dbReference type="Pfam" id="PF00535">
    <property type="entry name" value="Glycos_transf_2"/>
    <property type="match status" value="1"/>
</dbReference>
<dbReference type="FunFam" id="3.90.550.10:FF:000130">
    <property type="entry name" value="Family 2 glycosyl transferase"/>
    <property type="match status" value="1"/>
</dbReference>
<reference evidence="2" key="1">
    <citation type="submission" date="2019-11" db="EMBL/GenBank/DDBJ databases">
        <authorList>
            <person name="Kojima H."/>
        </authorList>
    </citation>
    <scope>NUCLEOTIDE SEQUENCE</scope>
    <source>
        <strain evidence="2">H1576</strain>
    </source>
</reference>
<sequence>MKALISIITPSYNSSRFIAQTIESVLAQTYKNWEMIIVDDVSADGSNEIIEEYCKKDNRIKLIKLEKNSGPAEARNRAIQEAQGRYITFLDADDLWISEKLEKQIKFMNENNLPFTYSSYYLIDEDNNNLGKFITKGEISYSSMLKTCSVGCLTAIYDTQKLGKVYMPLIRKRQDYGLWLKILKDIKTSKGMLEPLATYRILENSVSSNKIKAAQYQWKIYREIEKISLLKSIYYFIQYSYNGIIKYK</sequence>
<dbReference type="RefSeq" id="WP_207561186.1">
    <property type="nucleotide sequence ID" value="NZ_CP046072.1"/>
</dbReference>
<gene>
    <name evidence="2" type="ORF">GJV85_09710</name>
</gene>
<dbReference type="PANTHER" id="PTHR22916:SF3">
    <property type="entry name" value="UDP-GLCNAC:BETAGAL BETA-1,3-N-ACETYLGLUCOSAMINYLTRANSFERASE-LIKE PROTEIN 1"/>
    <property type="match status" value="1"/>
</dbReference>
<dbReference type="InterPro" id="IPR029044">
    <property type="entry name" value="Nucleotide-diphossugar_trans"/>
</dbReference>
<proteinExistence type="predicted"/>
<dbReference type="AlphaFoldDB" id="A0A975GDJ1"/>
<dbReference type="EMBL" id="CP046072">
    <property type="protein sequence ID" value="QSZ42369.1"/>
    <property type="molecule type" value="Genomic_DNA"/>
</dbReference>
<organism evidence="2 3">
    <name type="scientific">Sulfurimonas aquatica</name>
    <dbReference type="NCBI Taxonomy" id="2672570"/>
    <lineage>
        <taxon>Bacteria</taxon>
        <taxon>Pseudomonadati</taxon>
        <taxon>Campylobacterota</taxon>
        <taxon>Epsilonproteobacteria</taxon>
        <taxon>Campylobacterales</taxon>
        <taxon>Sulfurimonadaceae</taxon>
        <taxon>Sulfurimonas</taxon>
    </lineage>
</organism>
<protein>
    <submittedName>
        <fullName evidence="2">Glycosyltransferase</fullName>
    </submittedName>
</protein>
<dbReference type="Gene3D" id="3.90.550.10">
    <property type="entry name" value="Spore Coat Polysaccharide Biosynthesis Protein SpsA, Chain A"/>
    <property type="match status" value="1"/>
</dbReference>
<dbReference type="InterPro" id="IPR001173">
    <property type="entry name" value="Glyco_trans_2-like"/>
</dbReference>
<dbReference type="Proteomes" id="UP000671852">
    <property type="component" value="Chromosome"/>
</dbReference>
<dbReference type="KEGG" id="saqt:GJV85_09710"/>
<feature type="domain" description="Glycosyltransferase 2-like" evidence="1">
    <location>
        <begin position="6"/>
        <end position="133"/>
    </location>
</feature>
<dbReference type="CDD" id="cd00761">
    <property type="entry name" value="Glyco_tranf_GTA_type"/>
    <property type="match status" value="1"/>
</dbReference>
<evidence type="ECO:0000313" key="2">
    <source>
        <dbReference type="EMBL" id="QSZ42369.1"/>
    </source>
</evidence>
<evidence type="ECO:0000313" key="3">
    <source>
        <dbReference type="Proteomes" id="UP000671852"/>
    </source>
</evidence>
<reference evidence="2" key="2">
    <citation type="submission" date="2021-04" db="EMBL/GenBank/DDBJ databases">
        <title>Isolation and characterization of a novel species of the genus Sulfurimonas.</title>
        <authorList>
            <person name="Fukui M."/>
        </authorList>
    </citation>
    <scope>NUCLEOTIDE SEQUENCE</scope>
    <source>
        <strain evidence="2">H1576</strain>
    </source>
</reference>
<accession>A0A975GDJ1</accession>
<name>A0A975GDJ1_9BACT</name>
<dbReference type="PANTHER" id="PTHR22916">
    <property type="entry name" value="GLYCOSYLTRANSFERASE"/>
    <property type="match status" value="1"/>
</dbReference>
<evidence type="ECO:0000259" key="1">
    <source>
        <dbReference type="Pfam" id="PF00535"/>
    </source>
</evidence>
<dbReference type="SUPFAM" id="SSF53448">
    <property type="entry name" value="Nucleotide-diphospho-sugar transferases"/>
    <property type="match status" value="1"/>
</dbReference>